<dbReference type="InterPro" id="IPR000286">
    <property type="entry name" value="HDACs"/>
</dbReference>
<dbReference type="EMBL" id="JSZA02000015">
    <property type="protein sequence ID" value="TGO03491.1"/>
    <property type="molecule type" value="Genomic_DNA"/>
</dbReference>
<dbReference type="GO" id="GO:0004407">
    <property type="term" value="F:histone deacetylase activity"/>
    <property type="evidence" value="ECO:0007669"/>
    <property type="project" value="TreeGrafter"/>
</dbReference>
<evidence type="ECO:0000313" key="3">
    <source>
        <dbReference type="EMBL" id="TGO03491.1"/>
    </source>
</evidence>
<evidence type="ECO:0000313" key="4">
    <source>
        <dbReference type="Proteomes" id="UP000030428"/>
    </source>
</evidence>
<dbReference type="Pfam" id="PF00850">
    <property type="entry name" value="Hist_deacetyl"/>
    <property type="match status" value="1"/>
</dbReference>
<gene>
    <name evidence="3" type="ORF">PN36_05435</name>
</gene>
<dbReference type="SUPFAM" id="SSF52768">
    <property type="entry name" value="Arginase/deacetylase"/>
    <property type="match status" value="1"/>
</dbReference>
<accession>A0A4E0R6B4</accession>
<dbReference type="PANTHER" id="PTHR10625:SF10">
    <property type="entry name" value="HISTONE DEACETYLASE HDAC1"/>
    <property type="match status" value="1"/>
</dbReference>
<reference evidence="3 4" key="1">
    <citation type="journal article" date="2016" name="Front. Microbiol.">
        <title>Single-Cell (Meta-)Genomics of a Dimorphic Candidatus Thiomargarita nelsonii Reveals Genomic Plasticity.</title>
        <authorList>
            <person name="Flood B.E."/>
            <person name="Fliss P."/>
            <person name="Jones D.S."/>
            <person name="Dick G.J."/>
            <person name="Jain S."/>
            <person name="Kaster A.K."/>
            <person name="Winkel M."/>
            <person name="Mussmann M."/>
            <person name="Bailey J."/>
        </authorList>
    </citation>
    <scope>NUCLEOTIDE SEQUENCE [LARGE SCALE GENOMIC DNA]</scope>
    <source>
        <strain evidence="3">Hydrate Ridge</strain>
    </source>
</reference>
<sequence length="305" mass="33790">MSIAYLDHPACLRHNMGTGHPESPARLYAIEEQLRTLMNFMRHYEAPKATHQQLARVHDVNYIDQILNFNEKQGATYLDPDTVLMAETPEAALRAAGALIHATDLVLSNQHQVAFCNIRPPGHHALRAQAMGFCFFNNIAVGVAHAIEAYGLERVAIADFDVHHGNGTEAIFADEPRVMLCSSFQHPFYPGVGADTVSDHIINVPLPAGTRGDEFRDAITNQWLPALHEFAPQMIFISAGFDAHENDEMSMMCLQADDYTWVTQEILAIADKYAEGRIVSTLEGGYDLQALAQSVAAHLEVLMRI</sequence>
<comment type="caution">
    <text evidence="3">The sequence shown here is derived from an EMBL/GenBank/DDBJ whole genome shotgun (WGS) entry which is preliminary data.</text>
</comment>
<name>A0A4E0R6B4_9GAMM</name>
<feature type="domain" description="Histone deacetylase" evidence="2">
    <location>
        <begin position="20"/>
        <end position="302"/>
    </location>
</feature>
<proteinExistence type="inferred from homology"/>
<dbReference type="InterPro" id="IPR037138">
    <property type="entry name" value="His_deacetylse_dom_sf"/>
</dbReference>
<dbReference type="GO" id="GO:0040029">
    <property type="term" value="P:epigenetic regulation of gene expression"/>
    <property type="evidence" value="ECO:0007669"/>
    <property type="project" value="TreeGrafter"/>
</dbReference>
<dbReference type="InterPro" id="IPR023801">
    <property type="entry name" value="His_deacetylse_dom"/>
</dbReference>
<dbReference type="PRINTS" id="PR01270">
    <property type="entry name" value="HDASUPER"/>
</dbReference>
<evidence type="ECO:0000256" key="1">
    <source>
        <dbReference type="ARBA" id="ARBA00005947"/>
    </source>
</evidence>
<keyword evidence="4" id="KW-1185">Reference proteome</keyword>
<dbReference type="PANTHER" id="PTHR10625">
    <property type="entry name" value="HISTONE DEACETYLASE HDAC1-RELATED"/>
    <property type="match status" value="1"/>
</dbReference>
<dbReference type="AlphaFoldDB" id="A0A4E0R6B4"/>
<organism evidence="3 4">
    <name type="scientific">Candidatus Thiomargarita nelsonii</name>
    <dbReference type="NCBI Taxonomy" id="1003181"/>
    <lineage>
        <taxon>Bacteria</taxon>
        <taxon>Pseudomonadati</taxon>
        <taxon>Pseudomonadota</taxon>
        <taxon>Gammaproteobacteria</taxon>
        <taxon>Thiotrichales</taxon>
        <taxon>Thiotrichaceae</taxon>
        <taxon>Thiomargarita</taxon>
    </lineage>
</organism>
<dbReference type="Gene3D" id="3.40.800.20">
    <property type="entry name" value="Histone deacetylase domain"/>
    <property type="match status" value="1"/>
</dbReference>
<dbReference type="CDD" id="cd11599">
    <property type="entry name" value="HDAC_classII_2"/>
    <property type="match status" value="1"/>
</dbReference>
<evidence type="ECO:0000259" key="2">
    <source>
        <dbReference type="Pfam" id="PF00850"/>
    </source>
</evidence>
<comment type="similarity">
    <text evidence="1">Belongs to the histone deacetylase family.</text>
</comment>
<dbReference type="InterPro" id="IPR023696">
    <property type="entry name" value="Ureohydrolase_dom_sf"/>
</dbReference>
<protein>
    <submittedName>
        <fullName evidence="3">Deacetylase</fullName>
    </submittedName>
</protein>
<dbReference type="Proteomes" id="UP000030428">
    <property type="component" value="Unassembled WGS sequence"/>
</dbReference>